<dbReference type="EMBL" id="JANPWB010000005">
    <property type="protein sequence ID" value="KAJ1185621.1"/>
    <property type="molecule type" value="Genomic_DNA"/>
</dbReference>
<proteinExistence type="predicted"/>
<keyword evidence="2" id="KW-1185">Reference proteome</keyword>
<organism evidence="1 2">
    <name type="scientific">Pleurodeles waltl</name>
    <name type="common">Iberian ribbed newt</name>
    <dbReference type="NCBI Taxonomy" id="8319"/>
    <lineage>
        <taxon>Eukaryota</taxon>
        <taxon>Metazoa</taxon>
        <taxon>Chordata</taxon>
        <taxon>Craniata</taxon>
        <taxon>Vertebrata</taxon>
        <taxon>Euteleostomi</taxon>
        <taxon>Amphibia</taxon>
        <taxon>Batrachia</taxon>
        <taxon>Caudata</taxon>
        <taxon>Salamandroidea</taxon>
        <taxon>Salamandridae</taxon>
        <taxon>Pleurodelinae</taxon>
        <taxon>Pleurodeles</taxon>
    </lineage>
</organism>
<evidence type="ECO:0000313" key="1">
    <source>
        <dbReference type="EMBL" id="KAJ1185621.1"/>
    </source>
</evidence>
<dbReference type="Proteomes" id="UP001066276">
    <property type="component" value="Chromosome 3_1"/>
</dbReference>
<dbReference type="AlphaFoldDB" id="A0AAV7UBC5"/>
<name>A0AAV7UBC5_PLEWA</name>
<comment type="caution">
    <text evidence="1">The sequence shown here is derived from an EMBL/GenBank/DDBJ whole genome shotgun (WGS) entry which is preliminary data.</text>
</comment>
<evidence type="ECO:0000313" key="2">
    <source>
        <dbReference type="Proteomes" id="UP001066276"/>
    </source>
</evidence>
<reference evidence="1" key="1">
    <citation type="journal article" date="2022" name="bioRxiv">
        <title>Sequencing and chromosome-scale assembly of the giantPleurodeles waltlgenome.</title>
        <authorList>
            <person name="Brown T."/>
            <person name="Elewa A."/>
            <person name="Iarovenko S."/>
            <person name="Subramanian E."/>
            <person name="Araus A.J."/>
            <person name="Petzold A."/>
            <person name="Susuki M."/>
            <person name="Suzuki K.-i.T."/>
            <person name="Hayashi T."/>
            <person name="Toyoda A."/>
            <person name="Oliveira C."/>
            <person name="Osipova E."/>
            <person name="Leigh N.D."/>
            <person name="Simon A."/>
            <person name="Yun M.H."/>
        </authorList>
    </citation>
    <scope>NUCLEOTIDE SEQUENCE</scope>
    <source>
        <strain evidence="1">20211129_DDA</strain>
        <tissue evidence="1">Liver</tissue>
    </source>
</reference>
<accession>A0AAV7UBC5</accession>
<sequence length="130" mass="14811">MSSSEDAFRDPFPALMVYDEGSEYSEFRRVKRCARMIEEGAFVLPAGRLGALAYLPQWSGKKGLGRMTAHHTPVNMSEYEDEHLDGYYYDDPLGSLEQILVYAVKAGMQHCVNLALVMAIQLLKRHLYEF</sequence>
<protein>
    <submittedName>
        <fullName evidence="1">Uncharacterized protein</fullName>
    </submittedName>
</protein>
<gene>
    <name evidence="1" type="ORF">NDU88_002411</name>
</gene>